<protein>
    <submittedName>
        <fullName evidence="1">Uncharacterized protein</fullName>
    </submittedName>
</protein>
<feature type="non-terminal residue" evidence="1">
    <location>
        <position position="1"/>
    </location>
</feature>
<comment type="caution">
    <text evidence="1">The sequence shown here is derived from an EMBL/GenBank/DDBJ whole genome shotgun (WGS) entry which is preliminary data.</text>
</comment>
<dbReference type="AlphaFoldDB" id="A0A0F9FCK8"/>
<proteinExistence type="predicted"/>
<gene>
    <name evidence="1" type="ORF">LCGC14_1969670</name>
</gene>
<evidence type="ECO:0000313" key="1">
    <source>
        <dbReference type="EMBL" id="KKL83948.1"/>
    </source>
</evidence>
<reference evidence="1" key="1">
    <citation type="journal article" date="2015" name="Nature">
        <title>Complex archaea that bridge the gap between prokaryotes and eukaryotes.</title>
        <authorList>
            <person name="Spang A."/>
            <person name="Saw J.H."/>
            <person name="Jorgensen S.L."/>
            <person name="Zaremba-Niedzwiedzka K."/>
            <person name="Martijn J."/>
            <person name="Lind A.E."/>
            <person name="van Eijk R."/>
            <person name="Schleper C."/>
            <person name="Guy L."/>
            <person name="Ettema T.J."/>
        </authorList>
    </citation>
    <scope>NUCLEOTIDE SEQUENCE</scope>
</reference>
<organism evidence="1">
    <name type="scientific">marine sediment metagenome</name>
    <dbReference type="NCBI Taxonomy" id="412755"/>
    <lineage>
        <taxon>unclassified sequences</taxon>
        <taxon>metagenomes</taxon>
        <taxon>ecological metagenomes</taxon>
    </lineage>
</organism>
<accession>A0A0F9FCK8</accession>
<name>A0A0F9FCK8_9ZZZZ</name>
<sequence>TIVLPWDKAKSGIRFGVTVKHPQFGHVRVRQLLERPTSANDKVGPQLSNWLKQLGVKDTSKTMDLKSLVGTKVVVKVKLRKYIDDGGTPRQINNILQLAKRG</sequence>
<dbReference type="EMBL" id="LAZR01021837">
    <property type="protein sequence ID" value="KKL83948.1"/>
    <property type="molecule type" value="Genomic_DNA"/>
</dbReference>